<evidence type="ECO:0000313" key="2">
    <source>
        <dbReference type="Proteomes" id="UP000216052"/>
    </source>
</evidence>
<sequence>MWKLYSLTNEGIALKTTIGKLRDELKKTDEDFKIGRIEYIDHKRVPPVTNNNLSLAKPIFYKIKAFEHERELRVAFIDKKILQNATTMYEGENIEEYKNPLSGRSIPIDLTNLIDAIHISPLAPEWVEIVVKSLLKKYGLDPKLVIYSSMTKWD</sequence>
<evidence type="ECO:0000313" key="1">
    <source>
        <dbReference type="EMBL" id="XFO70214.1"/>
    </source>
</evidence>
<organism evidence="1 2">
    <name type="scientific">Sporomusa acidovorans (strain ATCC 49682 / DSM 3132 / Mol)</name>
    <dbReference type="NCBI Taxonomy" id="1123286"/>
    <lineage>
        <taxon>Bacteria</taxon>
        <taxon>Bacillati</taxon>
        <taxon>Bacillota</taxon>
        <taxon>Negativicutes</taxon>
        <taxon>Selenomonadales</taxon>
        <taxon>Sporomusaceae</taxon>
        <taxon>Sporomusa</taxon>
    </lineage>
</organism>
<protein>
    <submittedName>
        <fullName evidence="1">Uncharacterized protein</fullName>
    </submittedName>
</protein>
<dbReference type="EMBL" id="CP155571">
    <property type="protein sequence ID" value="XFO70214.1"/>
    <property type="molecule type" value="Genomic_DNA"/>
</dbReference>
<proteinExistence type="predicted"/>
<accession>A0ABZ3IWK5</accession>
<reference evidence="1" key="1">
    <citation type="submission" date="2024-05" db="EMBL/GenBank/DDBJ databases">
        <title>Isolation and characterization of Sporomusa carbonis sp. nov., a carboxydotrophic hydrogenogen in the genus of Sporomusa isolated from a charcoal burning pile.</title>
        <authorList>
            <person name="Boeer T."/>
            <person name="Rosenbaum F."/>
            <person name="Eysell L."/>
            <person name="Mueller V."/>
            <person name="Daniel R."/>
            <person name="Poehlein A."/>
        </authorList>
    </citation>
    <scope>NUCLEOTIDE SEQUENCE [LARGE SCALE GENOMIC DNA]</scope>
    <source>
        <strain evidence="1">DSM 3132</strain>
    </source>
</reference>
<keyword evidence="2" id="KW-1185">Reference proteome</keyword>
<dbReference type="Proteomes" id="UP000216052">
    <property type="component" value="Chromosome"/>
</dbReference>
<name>A0ABZ3IWK5_SPOA4</name>
<gene>
    <name evidence="1" type="ORF">SPACI_002020</name>
</gene>